<evidence type="ECO:0000313" key="3">
    <source>
        <dbReference type="EMBL" id="KAK9757883.1"/>
    </source>
</evidence>
<dbReference type="Proteomes" id="UP001443914">
    <property type="component" value="Unassembled WGS sequence"/>
</dbReference>
<dbReference type="SMART" id="SM00769">
    <property type="entry name" value="WHy"/>
    <property type="match status" value="1"/>
</dbReference>
<protein>
    <recommendedName>
        <fullName evidence="2">Water stress and hypersensitive response domain-containing protein</fullName>
    </recommendedName>
</protein>
<reference evidence="3" key="1">
    <citation type="submission" date="2024-03" db="EMBL/GenBank/DDBJ databases">
        <title>WGS assembly of Saponaria officinalis var. Norfolk2.</title>
        <authorList>
            <person name="Jenkins J."/>
            <person name="Shu S."/>
            <person name="Grimwood J."/>
            <person name="Barry K."/>
            <person name="Goodstein D."/>
            <person name="Schmutz J."/>
            <person name="Leebens-Mack J."/>
            <person name="Osbourn A."/>
        </authorList>
    </citation>
    <scope>NUCLEOTIDE SEQUENCE [LARGE SCALE GENOMIC DNA]</scope>
    <source>
        <strain evidence="3">JIC</strain>
    </source>
</reference>
<dbReference type="AlphaFoldDB" id="A0AAW1NFN8"/>
<dbReference type="Pfam" id="PF03168">
    <property type="entry name" value="LEA_2"/>
    <property type="match status" value="1"/>
</dbReference>
<accession>A0AAW1NFN8</accession>
<comment type="caution">
    <text evidence="3">The sequence shown here is derived from an EMBL/GenBank/DDBJ whole genome shotgun (WGS) entry which is preliminary data.</text>
</comment>
<keyword evidence="4" id="KW-1185">Reference proteome</keyword>
<dbReference type="InterPro" id="IPR004864">
    <property type="entry name" value="LEA_2"/>
</dbReference>
<evidence type="ECO:0000256" key="1">
    <source>
        <dbReference type="ARBA" id="ARBA00005960"/>
    </source>
</evidence>
<dbReference type="InterPro" id="IPR045043">
    <property type="entry name" value="Lea14-like"/>
</dbReference>
<dbReference type="FunFam" id="2.60.40.1820:FF:000001">
    <property type="entry name" value="Desiccation protectant protein Lea14-like"/>
    <property type="match status" value="1"/>
</dbReference>
<feature type="domain" description="Water stress and hypersensitive response" evidence="2">
    <location>
        <begin position="24"/>
        <end position="141"/>
    </location>
</feature>
<dbReference type="GO" id="GO:0009269">
    <property type="term" value="P:response to desiccation"/>
    <property type="evidence" value="ECO:0007669"/>
    <property type="project" value="InterPro"/>
</dbReference>
<dbReference type="SUPFAM" id="SSF117070">
    <property type="entry name" value="LEA14-like"/>
    <property type="match status" value="1"/>
</dbReference>
<dbReference type="GO" id="GO:0005829">
    <property type="term" value="C:cytosol"/>
    <property type="evidence" value="ECO:0007669"/>
    <property type="project" value="TreeGrafter"/>
</dbReference>
<gene>
    <name evidence="3" type="ORF">RND81_01G193000</name>
</gene>
<dbReference type="InterPro" id="IPR013990">
    <property type="entry name" value="WHy-dom"/>
</dbReference>
<dbReference type="PANTHER" id="PTHR31459">
    <property type="match status" value="1"/>
</dbReference>
<comment type="similarity">
    <text evidence="1">Belongs to the LEA type 2 family.</text>
</comment>
<name>A0AAW1NFN8_SAPOF</name>
<dbReference type="Gene3D" id="2.60.40.1820">
    <property type="match status" value="1"/>
</dbReference>
<proteinExistence type="inferred from homology"/>
<dbReference type="PANTHER" id="PTHR31459:SF19">
    <property type="entry name" value="DESICCATION-RELATED PROTEIN LEA14-RELATED"/>
    <property type="match status" value="1"/>
</dbReference>
<organism evidence="3 4">
    <name type="scientific">Saponaria officinalis</name>
    <name type="common">Common soapwort</name>
    <name type="synonym">Lychnis saponaria</name>
    <dbReference type="NCBI Taxonomy" id="3572"/>
    <lineage>
        <taxon>Eukaryota</taxon>
        <taxon>Viridiplantae</taxon>
        <taxon>Streptophyta</taxon>
        <taxon>Embryophyta</taxon>
        <taxon>Tracheophyta</taxon>
        <taxon>Spermatophyta</taxon>
        <taxon>Magnoliopsida</taxon>
        <taxon>eudicotyledons</taxon>
        <taxon>Gunneridae</taxon>
        <taxon>Pentapetalae</taxon>
        <taxon>Caryophyllales</taxon>
        <taxon>Caryophyllaceae</taxon>
        <taxon>Caryophylleae</taxon>
        <taxon>Saponaria</taxon>
    </lineage>
</organism>
<evidence type="ECO:0000313" key="4">
    <source>
        <dbReference type="Proteomes" id="UP001443914"/>
    </source>
</evidence>
<evidence type="ECO:0000259" key="2">
    <source>
        <dbReference type="SMART" id="SM00769"/>
    </source>
</evidence>
<sequence length="162" mass="18004">MSGLIDKAKNYMIEKITDIPKPEASIEDVDFKSLTRKGVTYNARVGVMNPYSQSIPICEISFTLKSDVRVIASGKIPDPGSIRGKETTMLEVPMLVPHDILMSLVKDIWMDWDIDYELLLGLIIDLPVIGEFTIPLSTRGEIKLPTIGSFFGGGDDNDEKKE</sequence>
<dbReference type="EMBL" id="JBDFQZ010000001">
    <property type="protein sequence ID" value="KAK9757883.1"/>
    <property type="molecule type" value="Genomic_DNA"/>
</dbReference>